<dbReference type="EMBL" id="RFKV01000031">
    <property type="protein sequence ID" value="RMD77450.1"/>
    <property type="molecule type" value="Genomic_DNA"/>
</dbReference>
<reference evidence="3 4" key="1">
    <citation type="submission" date="2018-10" db="EMBL/GenBank/DDBJ databases">
        <title>Thermophilic Lithotrophy and Phototrophy in an Intertidal, Iron-rich, Geothermal Spring.</title>
        <authorList>
            <person name="Ward L.M."/>
            <person name="Idei A."/>
            <person name="Nakagawa M."/>
            <person name="Ueno Y."/>
            <person name="Fischer W."/>
            <person name="Mcglynn S.E."/>
        </authorList>
    </citation>
    <scope>NUCLEOTIDE SEQUENCE [LARGE SCALE GENOMIC DNA]</scope>
    <source>
        <strain evidence="3">J137</strain>
    </source>
</reference>
<accession>A0A3M0YZ43</accession>
<keyword evidence="2" id="KW-0812">Transmembrane</keyword>
<feature type="compositionally biased region" description="Low complexity" evidence="1">
    <location>
        <begin position="255"/>
        <end position="279"/>
    </location>
</feature>
<sequence>MYNKNRNREFLFRIIGRIFYFGLFLLVASILFGINFSFKAQACDLFVRSNGEEHCNTGQNKMYRCENFSGPGTGNWVDTGRSCGSGGVGAGMTGAVNTTNPNNSNKVCNNNSVTAVHCRGKEFGHVVAGVCQCAHTRNNDCGCFPGGISGSTGINGGSTLPDFDPQTRRDQSNSNNVVNNSNCTLVSDSSKTVFYKMSGSVIGVKVPEGSEGIALTKQDGNQNQFGTIYKCIGGQLREVGTVQLKRRQDNPTSKGGSNRTSNSSASSSSNNDSGGANSGLFKVTQEQYNEIASKIQNSLNQELRINCSKNDNKGKVFRINFSDKSNRIFIIKCTTNGNREIFFQCEMGHVYENGECKPNMISSNGNNVLDISVSKPNEQTSCETDPNYEFKSGRCQCREKVAININGFLAICQNGVFTLTNQCAPNHVKENRNQTEVCTPSYNDITL</sequence>
<name>A0A3M0YZ43_9BACT</name>
<feature type="compositionally biased region" description="Low complexity" evidence="1">
    <location>
        <begin position="172"/>
        <end position="181"/>
    </location>
</feature>
<keyword evidence="2" id="KW-0472">Membrane</keyword>
<feature type="transmembrane region" description="Helical" evidence="2">
    <location>
        <begin position="20"/>
        <end position="38"/>
    </location>
</feature>
<organism evidence="3 4">
    <name type="scientific">Candidatus Dojkabacteria bacterium</name>
    <dbReference type="NCBI Taxonomy" id="2099670"/>
    <lineage>
        <taxon>Bacteria</taxon>
        <taxon>Candidatus Dojkabacteria</taxon>
    </lineage>
</organism>
<proteinExistence type="predicted"/>
<feature type="region of interest" description="Disordered" evidence="1">
    <location>
        <begin position="244"/>
        <end position="279"/>
    </location>
</feature>
<evidence type="ECO:0000313" key="3">
    <source>
        <dbReference type="EMBL" id="RMD77450.1"/>
    </source>
</evidence>
<gene>
    <name evidence="3" type="ORF">D6810_00955</name>
</gene>
<dbReference type="Proteomes" id="UP000269410">
    <property type="component" value="Unassembled WGS sequence"/>
</dbReference>
<evidence type="ECO:0000256" key="2">
    <source>
        <dbReference type="SAM" id="Phobius"/>
    </source>
</evidence>
<protein>
    <submittedName>
        <fullName evidence="3">Uncharacterized protein</fullName>
    </submittedName>
</protein>
<comment type="caution">
    <text evidence="3">The sequence shown here is derived from an EMBL/GenBank/DDBJ whole genome shotgun (WGS) entry which is preliminary data.</text>
</comment>
<keyword evidence="2" id="KW-1133">Transmembrane helix</keyword>
<evidence type="ECO:0000313" key="4">
    <source>
        <dbReference type="Proteomes" id="UP000269410"/>
    </source>
</evidence>
<evidence type="ECO:0000256" key="1">
    <source>
        <dbReference type="SAM" id="MobiDB-lite"/>
    </source>
</evidence>
<dbReference type="AlphaFoldDB" id="A0A3M0YZ43"/>
<feature type="region of interest" description="Disordered" evidence="1">
    <location>
        <begin position="155"/>
        <end position="181"/>
    </location>
</feature>